<organism evidence="2 4">
    <name type="scientific">Glutamicibacter halophytocola</name>
    <dbReference type="NCBI Taxonomy" id="1933880"/>
    <lineage>
        <taxon>Bacteria</taxon>
        <taxon>Bacillati</taxon>
        <taxon>Actinomycetota</taxon>
        <taxon>Actinomycetes</taxon>
        <taxon>Micrococcales</taxon>
        <taxon>Micrococcaceae</taxon>
        <taxon>Glutamicibacter</taxon>
    </lineage>
</organism>
<sequence>MAYSVLPIVDRRTGQVQFKVHGLWHICYVGDPILLEQLLARCARRPVFDPETSQLLLGVAAAGEPQGRNAAFSLAKFPTLHPLTKIGS</sequence>
<dbReference type="EMBL" id="CP102487">
    <property type="protein sequence ID" value="UUX59590.1"/>
    <property type="molecule type" value="Genomic_DNA"/>
</dbReference>
<reference evidence="1 3" key="1">
    <citation type="submission" date="2019-07" db="EMBL/GenBank/DDBJ databases">
        <title>Complete Genome Sequence of drought tolerant Plant Growth-Promoting Rhizobacterium Glutamicibacter halophytocola DR408.</title>
        <authorList>
            <person name="Nishu S.D."/>
            <person name="Lee T.K."/>
        </authorList>
    </citation>
    <scope>NUCLEOTIDE SEQUENCE [LARGE SCALE GENOMIC DNA]</scope>
    <source>
        <strain evidence="1 3">DR408</strain>
    </source>
</reference>
<keyword evidence="3" id="KW-1185">Reference proteome</keyword>
<evidence type="ECO:0000313" key="4">
    <source>
        <dbReference type="Proteomes" id="UP001060018"/>
    </source>
</evidence>
<protein>
    <submittedName>
        <fullName evidence="2">Uncharacterized protein</fullName>
    </submittedName>
</protein>
<gene>
    <name evidence="1" type="ORF">FQA45_14460</name>
    <name evidence="2" type="ORF">NUH22_02885</name>
</gene>
<evidence type="ECO:0000313" key="2">
    <source>
        <dbReference type="EMBL" id="UUX59590.1"/>
    </source>
</evidence>
<evidence type="ECO:0000313" key="3">
    <source>
        <dbReference type="Proteomes" id="UP000320717"/>
    </source>
</evidence>
<evidence type="ECO:0000313" key="1">
    <source>
        <dbReference type="EMBL" id="QDY67408.1"/>
    </source>
</evidence>
<reference evidence="2" key="2">
    <citation type="journal article" date="2022" name="Pest Manag. Sci.">
        <title>Glutamicibacter halophytocola-mediated host fitness of potato tuber moth on Solanaceae crops.</title>
        <authorList>
            <person name="Wang W."/>
            <person name="Xiao G."/>
            <person name="Du G."/>
            <person name="Chang L."/>
            <person name="Yang Y."/>
            <person name="Ye J."/>
            <person name="Chen B."/>
        </authorList>
    </citation>
    <scope>NUCLEOTIDE SEQUENCE</scope>
    <source>
        <strain evidence="2">S2</strain>
    </source>
</reference>
<dbReference type="Proteomes" id="UP000320717">
    <property type="component" value="Chromosome"/>
</dbReference>
<dbReference type="EMBL" id="CP042260">
    <property type="protein sequence ID" value="QDY67408.1"/>
    <property type="molecule type" value="Genomic_DNA"/>
</dbReference>
<proteinExistence type="predicted"/>
<name>A0A5B8ISV3_9MICC</name>
<dbReference type="Proteomes" id="UP001060018">
    <property type="component" value="Chromosome"/>
</dbReference>
<dbReference type="AlphaFoldDB" id="A0A5B8ISV3"/>
<dbReference type="OrthoDB" id="4953878at2"/>
<accession>A0A5B8ISV3</accession>
<dbReference type="RefSeq" id="WP_146277702.1">
    <property type="nucleotide sequence ID" value="NZ_CP042260.1"/>
</dbReference>